<dbReference type="PANTHER" id="PTHR46383">
    <property type="entry name" value="ASPARTATE AMINOTRANSFERASE"/>
    <property type="match status" value="1"/>
</dbReference>
<organism evidence="8 9">
    <name type="scientific">Megasphaera elsdenii</name>
    <dbReference type="NCBI Taxonomy" id="907"/>
    <lineage>
        <taxon>Bacteria</taxon>
        <taxon>Bacillati</taxon>
        <taxon>Bacillota</taxon>
        <taxon>Negativicutes</taxon>
        <taxon>Veillonellales</taxon>
        <taxon>Veillonellaceae</taxon>
        <taxon>Megasphaera</taxon>
    </lineage>
</organism>
<dbReference type="CDD" id="cd00609">
    <property type="entry name" value="AAT_like"/>
    <property type="match status" value="1"/>
</dbReference>
<dbReference type="InterPro" id="IPR015421">
    <property type="entry name" value="PyrdxlP-dep_Trfase_major"/>
</dbReference>
<name>A0A2S0M3Y4_MEGEL</name>
<gene>
    <name evidence="8" type="ORF">C6Y28_00160</name>
</gene>
<evidence type="ECO:0000256" key="2">
    <source>
        <dbReference type="ARBA" id="ARBA00007441"/>
    </source>
</evidence>
<dbReference type="AlphaFoldDB" id="A0A2S0M3Y4"/>
<proteinExistence type="inferred from homology"/>
<evidence type="ECO:0000256" key="6">
    <source>
        <dbReference type="RuleBase" id="RU000481"/>
    </source>
</evidence>
<dbReference type="InterPro" id="IPR004838">
    <property type="entry name" value="NHTrfase_class1_PyrdxlP-BS"/>
</dbReference>
<dbReference type="InterPro" id="IPR004839">
    <property type="entry name" value="Aminotransferase_I/II_large"/>
</dbReference>
<dbReference type="EMBL" id="CP027569">
    <property type="protein sequence ID" value="AVO26166.1"/>
    <property type="molecule type" value="Genomic_DNA"/>
</dbReference>
<dbReference type="SUPFAM" id="SSF53383">
    <property type="entry name" value="PLP-dependent transferases"/>
    <property type="match status" value="1"/>
</dbReference>
<evidence type="ECO:0000313" key="9">
    <source>
        <dbReference type="Proteomes" id="UP000238358"/>
    </source>
</evidence>
<dbReference type="GO" id="GO:0030170">
    <property type="term" value="F:pyridoxal phosphate binding"/>
    <property type="evidence" value="ECO:0007669"/>
    <property type="project" value="InterPro"/>
</dbReference>
<feature type="domain" description="Aminotransferase class I/classII large" evidence="7">
    <location>
        <begin position="31"/>
        <end position="380"/>
    </location>
</feature>
<keyword evidence="3 6" id="KW-0032">Aminotransferase</keyword>
<dbReference type="GO" id="GO:0008483">
    <property type="term" value="F:transaminase activity"/>
    <property type="evidence" value="ECO:0007669"/>
    <property type="project" value="UniProtKB-KW"/>
</dbReference>
<evidence type="ECO:0000256" key="3">
    <source>
        <dbReference type="ARBA" id="ARBA00022576"/>
    </source>
</evidence>
<evidence type="ECO:0000313" key="8">
    <source>
        <dbReference type="EMBL" id="AVO26166.1"/>
    </source>
</evidence>
<sequence length="391" mass="43013">MNWNEKTAANVKAIKPSGIRKFFDIAAQVKGVLSLSIGEPDFAAPDKVLDAMKASLDAKETSYTGNSGMMELREAISQHFEKRYGVHYDPKDEILVTVGVSEGLAMALLAITEPGDEVIIPDPAYVAYPASVELAGGTPVFVPTYPEHDFKLTVEALEKVITPKTKAIVIGYPNNPTGTVMSAEELMPIAKFAEEHDLIVLSDEIYCELMYGDAKFTSFAKLPGMRERTVIFNGFSKAYAMTGMRLGYVCAPREGLAPILKLHQYAIMCANTTAQVGGITALKECDDDVEAMRQEYDRRRKVIYKGLCDMGLPVFEPKGAFYIFPDIRCTGMTSAEFCEKLVQEEKVAVVPGTAFGAQGEGFVRISYAASMDTIQEALKRMARFVEKYRSC</sequence>
<dbReference type="Pfam" id="PF00155">
    <property type="entry name" value="Aminotran_1_2"/>
    <property type="match status" value="1"/>
</dbReference>
<keyword evidence="4 6" id="KW-0808">Transferase</keyword>
<keyword evidence="5" id="KW-0663">Pyridoxal phosphate</keyword>
<evidence type="ECO:0000256" key="4">
    <source>
        <dbReference type="ARBA" id="ARBA00022679"/>
    </source>
</evidence>
<accession>A0A2S0M3Y4</accession>
<dbReference type="PROSITE" id="PS00105">
    <property type="entry name" value="AA_TRANSFER_CLASS_1"/>
    <property type="match status" value="1"/>
</dbReference>
<comment type="similarity">
    <text evidence="2 6">Belongs to the class-I pyridoxal-phosphate-dependent aminotransferase family.</text>
</comment>
<dbReference type="Proteomes" id="UP000238358">
    <property type="component" value="Chromosome"/>
</dbReference>
<dbReference type="RefSeq" id="WP_027894782.1">
    <property type="nucleotide sequence ID" value="NZ_CP027569.1"/>
</dbReference>
<reference evidence="8 9" key="1">
    <citation type="journal article" date="2018" name="Genome Announc.">
        <title>Complete genomes of two Megasphaera elsdenii strains, NCIMB 702410 and ATCC 25940.</title>
        <authorList>
            <person name="Hatmaker E.A."/>
            <person name="O'Dell K."/>
            <person name="Riley L.A."/>
            <person name="Klingeman D.M."/>
            <person name="Guss A.M."/>
        </authorList>
    </citation>
    <scope>NUCLEOTIDE SEQUENCE [LARGE SCALE GENOMIC DNA]</scope>
    <source>
        <strain evidence="8 9">NCIMB702410</strain>
    </source>
</reference>
<dbReference type="PANTHER" id="PTHR46383:SF3">
    <property type="entry name" value="ASPARTATE AMINOTRANSFERASE-RELATED"/>
    <property type="match status" value="1"/>
</dbReference>
<dbReference type="InterPro" id="IPR050596">
    <property type="entry name" value="AspAT/PAT-like"/>
</dbReference>
<dbReference type="OrthoDB" id="9802328at2"/>
<dbReference type="Gene3D" id="3.40.640.10">
    <property type="entry name" value="Type I PLP-dependent aspartate aminotransferase-like (Major domain)"/>
    <property type="match status" value="1"/>
</dbReference>
<evidence type="ECO:0000256" key="5">
    <source>
        <dbReference type="ARBA" id="ARBA00022898"/>
    </source>
</evidence>
<evidence type="ECO:0000256" key="1">
    <source>
        <dbReference type="ARBA" id="ARBA00001933"/>
    </source>
</evidence>
<protein>
    <recommendedName>
        <fullName evidence="6">Aminotransferase</fullName>
        <ecNumber evidence="6">2.6.1.-</ecNumber>
    </recommendedName>
</protein>
<evidence type="ECO:0000259" key="7">
    <source>
        <dbReference type="Pfam" id="PF00155"/>
    </source>
</evidence>
<dbReference type="Gene3D" id="3.90.1150.10">
    <property type="entry name" value="Aspartate Aminotransferase, domain 1"/>
    <property type="match status" value="1"/>
</dbReference>
<dbReference type="InterPro" id="IPR015422">
    <property type="entry name" value="PyrdxlP-dep_Trfase_small"/>
</dbReference>
<dbReference type="InterPro" id="IPR015424">
    <property type="entry name" value="PyrdxlP-dep_Trfase"/>
</dbReference>
<dbReference type="FunFam" id="3.40.640.10:FF:000033">
    <property type="entry name" value="Aspartate aminotransferase"/>
    <property type="match status" value="1"/>
</dbReference>
<dbReference type="GO" id="GO:0006520">
    <property type="term" value="P:amino acid metabolic process"/>
    <property type="evidence" value="ECO:0007669"/>
    <property type="project" value="InterPro"/>
</dbReference>
<comment type="cofactor">
    <cofactor evidence="1 6">
        <name>pyridoxal 5'-phosphate</name>
        <dbReference type="ChEBI" id="CHEBI:597326"/>
    </cofactor>
</comment>
<dbReference type="EC" id="2.6.1.-" evidence="6"/>